<sequence>MLKKLKLEIKDIADKYRSNRKYTSLERVKEVEKIVLVEINNKGDSEKELLLLLALEIGHPLKVRSQELKEELENLLQIVLIEMINCLESQNKDACQYYQCLEALNENLYTVIAYKLRQLVECQQSFRFRIPRFGNNQKVLQKKIKQLLSKEINHSYIQEKRDAEYVENQRTLNQANQKIRKLTYGFIFIYVGILFKQKKWFLSLNRNYRFAIFGFVGAVLLFQLQ</sequence>
<evidence type="ECO:0000313" key="1">
    <source>
        <dbReference type="EMBL" id="CAD8058723.1"/>
    </source>
</evidence>
<organism evidence="1 2">
    <name type="scientific">Paramecium sonneborni</name>
    <dbReference type="NCBI Taxonomy" id="65129"/>
    <lineage>
        <taxon>Eukaryota</taxon>
        <taxon>Sar</taxon>
        <taxon>Alveolata</taxon>
        <taxon>Ciliophora</taxon>
        <taxon>Intramacronucleata</taxon>
        <taxon>Oligohymenophorea</taxon>
        <taxon>Peniculida</taxon>
        <taxon>Parameciidae</taxon>
        <taxon>Paramecium</taxon>
    </lineage>
</organism>
<dbReference type="OrthoDB" id="300881at2759"/>
<evidence type="ECO:0000313" key="2">
    <source>
        <dbReference type="Proteomes" id="UP000692954"/>
    </source>
</evidence>
<dbReference type="AlphaFoldDB" id="A0A8S1KZX7"/>
<accession>A0A8S1KZX7</accession>
<name>A0A8S1KZX7_9CILI</name>
<comment type="caution">
    <text evidence="1">The sequence shown here is derived from an EMBL/GenBank/DDBJ whole genome shotgun (WGS) entry which is preliminary data.</text>
</comment>
<reference evidence="1" key="1">
    <citation type="submission" date="2021-01" db="EMBL/GenBank/DDBJ databases">
        <authorList>
            <consortium name="Genoscope - CEA"/>
            <person name="William W."/>
        </authorList>
    </citation>
    <scope>NUCLEOTIDE SEQUENCE</scope>
</reference>
<dbReference type="EMBL" id="CAJJDN010000012">
    <property type="protein sequence ID" value="CAD8058723.1"/>
    <property type="molecule type" value="Genomic_DNA"/>
</dbReference>
<protein>
    <submittedName>
        <fullName evidence="1">Uncharacterized protein</fullName>
    </submittedName>
</protein>
<dbReference type="Proteomes" id="UP000692954">
    <property type="component" value="Unassembled WGS sequence"/>
</dbReference>
<proteinExistence type="predicted"/>
<gene>
    <name evidence="1" type="ORF">PSON_ATCC_30995.1.T0120367</name>
</gene>
<keyword evidence="2" id="KW-1185">Reference proteome</keyword>